<dbReference type="Pfam" id="PF00106">
    <property type="entry name" value="adh_short"/>
    <property type="match status" value="1"/>
</dbReference>
<dbReference type="Gene3D" id="3.40.50.720">
    <property type="entry name" value="NAD(P)-binding Rossmann-like Domain"/>
    <property type="match status" value="1"/>
</dbReference>
<dbReference type="EMBL" id="FXTP01000009">
    <property type="protein sequence ID" value="SMO74352.1"/>
    <property type="molecule type" value="Genomic_DNA"/>
</dbReference>
<dbReference type="InterPro" id="IPR020904">
    <property type="entry name" value="Sc_DH/Rdtase_CS"/>
</dbReference>
<dbReference type="GO" id="GO:0016491">
    <property type="term" value="F:oxidoreductase activity"/>
    <property type="evidence" value="ECO:0007669"/>
    <property type="project" value="UniProtKB-KW"/>
</dbReference>
<dbReference type="OrthoDB" id="9810734at2"/>
<dbReference type="PANTHER" id="PTHR44196">
    <property type="entry name" value="DEHYDROGENASE/REDUCTASE SDR FAMILY MEMBER 7B"/>
    <property type="match status" value="1"/>
</dbReference>
<evidence type="ECO:0000256" key="2">
    <source>
        <dbReference type="ARBA" id="ARBA00023002"/>
    </source>
</evidence>
<dbReference type="GO" id="GO:0016020">
    <property type="term" value="C:membrane"/>
    <property type="evidence" value="ECO:0007669"/>
    <property type="project" value="TreeGrafter"/>
</dbReference>
<keyword evidence="2" id="KW-0560">Oxidoreductase</keyword>
<evidence type="ECO:0000256" key="1">
    <source>
        <dbReference type="ARBA" id="ARBA00006484"/>
    </source>
</evidence>
<organism evidence="4 5">
    <name type="scientific">Gracilimonas mengyeensis</name>
    <dbReference type="NCBI Taxonomy" id="1302730"/>
    <lineage>
        <taxon>Bacteria</taxon>
        <taxon>Pseudomonadati</taxon>
        <taxon>Balneolota</taxon>
        <taxon>Balneolia</taxon>
        <taxon>Balneolales</taxon>
        <taxon>Balneolaceae</taxon>
        <taxon>Gracilimonas</taxon>
    </lineage>
</organism>
<accession>A0A521DRZ2</accession>
<dbReference type="PRINTS" id="PR00081">
    <property type="entry name" value="GDHRDH"/>
</dbReference>
<dbReference type="PROSITE" id="PS00061">
    <property type="entry name" value="ADH_SHORT"/>
    <property type="match status" value="1"/>
</dbReference>
<evidence type="ECO:0000256" key="3">
    <source>
        <dbReference type="RuleBase" id="RU000363"/>
    </source>
</evidence>
<dbReference type="PANTHER" id="PTHR44196:SF1">
    <property type="entry name" value="DEHYDROGENASE_REDUCTASE SDR FAMILY MEMBER 7B"/>
    <property type="match status" value="1"/>
</dbReference>
<evidence type="ECO:0000313" key="4">
    <source>
        <dbReference type="EMBL" id="SMO74352.1"/>
    </source>
</evidence>
<dbReference type="PRINTS" id="PR00080">
    <property type="entry name" value="SDRFAMILY"/>
</dbReference>
<gene>
    <name evidence="4" type="ORF">SAMN06265219_10963</name>
</gene>
<proteinExistence type="inferred from homology"/>
<name>A0A521DRZ2_9BACT</name>
<keyword evidence="5" id="KW-1185">Reference proteome</keyword>
<sequence>MELENNKILITGATAGIGKALTKAFIQQNNTIIAVGRDEKKFKDLRSLSDDIIPFRCDLADKDELEKLVVFIEKKHPDTNILVNNAAIQYNYSFWDEQHITEKIQQELQVNLYAPLALTGLLLPVLSMNRQPAIVNISSGLALSPKKQAPVYCGTKAAIHIFSKSLRYQLEGHGIRVFEIIPPIVDTNMTKGRGKNKISTEQLVQEFLTKFRRNRYEIAIGKVKLLKLLHRLSPALADRILKNGGEN</sequence>
<dbReference type="RefSeq" id="WP_142454709.1">
    <property type="nucleotide sequence ID" value="NZ_FXTP01000009.1"/>
</dbReference>
<dbReference type="InterPro" id="IPR002347">
    <property type="entry name" value="SDR_fam"/>
</dbReference>
<comment type="similarity">
    <text evidence="1 3">Belongs to the short-chain dehydrogenases/reductases (SDR) family.</text>
</comment>
<dbReference type="SUPFAM" id="SSF51735">
    <property type="entry name" value="NAD(P)-binding Rossmann-fold domains"/>
    <property type="match status" value="1"/>
</dbReference>
<dbReference type="InterPro" id="IPR036291">
    <property type="entry name" value="NAD(P)-bd_dom_sf"/>
</dbReference>
<protein>
    <submittedName>
        <fullName evidence="4">Uncharacterized oxidoreductase</fullName>
    </submittedName>
</protein>
<dbReference type="AlphaFoldDB" id="A0A521DRZ2"/>
<dbReference type="Proteomes" id="UP000317557">
    <property type="component" value="Unassembled WGS sequence"/>
</dbReference>
<evidence type="ECO:0000313" key="5">
    <source>
        <dbReference type="Proteomes" id="UP000317557"/>
    </source>
</evidence>
<reference evidence="4 5" key="1">
    <citation type="submission" date="2017-05" db="EMBL/GenBank/DDBJ databases">
        <authorList>
            <person name="Varghese N."/>
            <person name="Submissions S."/>
        </authorList>
    </citation>
    <scope>NUCLEOTIDE SEQUENCE [LARGE SCALE GENOMIC DNA]</scope>
    <source>
        <strain evidence="4 5">DSM 21985</strain>
    </source>
</reference>